<dbReference type="Proteomes" id="UP000054248">
    <property type="component" value="Unassembled WGS sequence"/>
</dbReference>
<name>A0A0C3QJA7_9AGAM</name>
<evidence type="ECO:0000313" key="1">
    <source>
        <dbReference type="EMBL" id="KIO27151.1"/>
    </source>
</evidence>
<sequence>MWEFLLYFPSSFAIGLSFRDYTFQDDPLDLMVWNGRIAALDLSDYATCRSALEQLGQRVAVPSCKETRTRDDWMYPNLLSIRLRIPETKEERAAHVAALLSLVQRRWSSADTGFAPAAQPAKFDISCTPSSYTELQAVETEVQRIVPCFRFSKSAW</sequence>
<reference evidence="2" key="2">
    <citation type="submission" date="2015-01" db="EMBL/GenBank/DDBJ databases">
        <title>Evolutionary Origins and Diversification of the Mycorrhizal Mutualists.</title>
        <authorList>
            <consortium name="DOE Joint Genome Institute"/>
            <consortium name="Mycorrhizal Genomics Consortium"/>
            <person name="Kohler A."/>
            <person name="Kuo A."/>
            <person name="Nagy L.G."/>
            <person name="Floudas D."/>
            <person name="Copeland A."/>
            <person name="Barry K.W."/>
            <person name="Cichocki N."/>
            <person name="Veneault-Fourrey C."/>
            <person name="LaButti K."/>
            <person name="Lindquist E.A."/>
            <person name="Lipzen A."/>
            <person name="Lundell T."/>
            <person name="Morin E."/>
            <person name="Murat C."/>
            <person name="Riley R."/>
            <person name="Ohm R."/>
            <person name="Sun H."/>
            <person name="Tunlid A."/>
            <person name="Henrissat B."/>
            <person name="Grigoriev I.V."/>
            <person name="Hibbett D.S."/>
            <person name="Martin F."/>
        </authorList>
    </citation>
    <scope>NUCLEOTIDE SEQUENCE [LARGE SCALE GENOMIC DNA]</scope>
    <source>
        <strain evidence="2">MUT 4182</strain>
    </source>
</reference>
<evidence type="ECO:0000313" key="2">
    <source>
        <dbReference type="Proteomes" id="UP000054248"/>
    </source>
</evidence>
<keyword evidence="2" id="KW-1185">Reference proteome</keyword>
<reference evidence="1 2" key="1">
    <citation type="submission" date="2014-04" db="EMBL/GenBank/DDBJ databases">
        <authorList>
            <consortium name="DOE Joint Genome Institute"/>
            <person name="Kuo A."/>
            <person name="Girlanda M."/>
            <person name="Perotto S."/>
            <person name="Kohler A."/>
            <person name="Nagy L.G."/>
            <person name="Floudas D."/>
            <person name="Copeland A."/>
            <person name="Barry K.W."/>
            <person name="Cichocki N."/>
            <person name="Veneault-Fourrey C."/>
            <person name="LaButti K."/>
            <person name="Lindquist E.A."/>
            <person name="Lipzen A."/>
            <person name="Lundell T."/>
            <person name="Morin E."/>
            <person name="Murat C."/>
            <person name="Sun H."/>
            <person name="Tunlid A."/>
            <person name="Henrissat B."/>
            <person name="Grigoriev I.V."/>
            <person name="Hibbett D.S."/>
            <person name="Martin F."/>
            <person name="Nordberg H.P."/>
            <person name="Cantor M.N."/>
            <person name="Hua S.X."/>
        </authorList>
    </citation>
    <scope>NUCLEOTIDE SEQUENCE [LARGE SCALE GENOMIC DNA]</scope>
    <source>
        <strain evidence="1 2">MUT 4182</strain>
    </source>
</reference>
<gene>
    <name evidence="1" type="ORF">M407DRAFT_243426</name>
</gene>
<organism evidence="1 2">
    <name type="scientific">Tulasnella calospora MUT 4182</name>
    <dbReference type="NCBI Taxonomy" id="1051891"/>
    <lineage>
        <taxon>Eukaryota</taxon>
        <taxon>Fungi</taxon>
        <taxon>Dikarya</taxon>
        <taxon>Basidiomycota</taxon>
        <taxon>Agaricomycotina</taxon>
        <taxon>Agaricomycetes</taxon>
        <taxon>Cantharellales</taxon>
        <taxon>Tulasnellaceae</taxon>
        <taxon>Tulasnella</taxon>
    </lineage>
</organism>
<dbReference type="OrthoDB" id="10541371at2759"/>
<proteinExistence type="predicted"/>
<accession>A0A0C3QJA7</accession>
<dbReference type="HOGENOM" id="CLU_086138_0_0_1"/>
<dbReference type="EMBL" id="KN823013">
    <property type="protein sequence ID" value="KIO27151.1"/>
    <property type="molecule type" value="Genomic_DNA"/>
</dbReference>
<dbReference type="AlphaFoldDB" id="A0A0C3QJA7"/>
<protein>
    <submittedName>
        <fullName evidence="1">Uncharacterized protein</fullName>
    </submittedName>
</protein>